<comment type="caution">
    <text evidence="2">The sequence shown here is derived from an EMBL/GenBank/DDBJ whole genome shotgun (WGS) entry which is preliminary data.</text>
</comment>
<evidence type="ECO:0000313" key="2">
    <source>
        <dbReference type="EMBL" id="KAK6789420.1"/>
    </source>
</evidence>
<feature type="region of interest" description="Disordered" evidence="1">
    <location>
        <begin position="1"/>
        <end position="26"/>
    </location>
</feature>
<reference evidence="2 3" key="1">
    <citation type="submission" date="2024-02" db="EMBL/GenBank/DDBJ databases">
        <title>de novo genome assembly of Solanum bulbocastanum strain 11H21.</title>
        <authorList>
            <person name="Hosaka A.J."/>
        </authorList>
    </citation>
    <scope>NUCLEOTIDE SEQUENCE [LARGE SCALE GENOMIC DNA]</scope>
    <source>
        <tissue evidence="2">Young leaves</tissue>
    </source>
</reference>
<evidence type="ECO:0000256" key="1">
    <source>
        <dbReference type="SAM" id="MobiDB-lite"/>
    </source>
</evidence>
<gene>
    <name evidence="2" type="ORF">RDI58_013219</name>
</gene>
<dbReference type="Proteomes" id="UP001371456">
    <property type="component" value="Unassembled WGS sequence"/>
</dbReference>
<dbReference type="AlphaFoldDB" id="A0AAN8TLR1"/>
<organism evidence="2 3">
    <name type="scientific">Solanum bulbocastanum</name>
    <name type="common">Wild potato</name>
    <dbReference type="NCBI Taxonomy" id="147425"/>
    <lineage>
        <taxon>Eukaryota</taxon>
        <taxon>Viridiplantae</taxon>
        <taxon>Streptophyta</taxon>
        <taxon>Embryophyta</taxon>
        <taxon>Tracheophyta</taxon>
        <taxon>Spermatophyta</taxon>
        <taxon>Magnoliopsida</taxon>
        <taxon>eudicotyledons</taxon>
        <taxon>Gunneridae</taxon>
        <taxon>Pentapetalae</taxon>
        <taxon>asterids</taxon>
        <taxon>lamiids</taxon>
        <taxon>Solanales</taxon>
        <taxon>Solanaceae</taxon>
        <taxon>Solanoideae</taxon>
        <taxon>Solaneae</taxon>
        <taxon>Solanum</taxon>
    </lineage>
</organism>
<dbReference type="EMBL" id="JBANQN010000005">
    <property type="protein sequence ID" value="KAK6789420.1"/>
    <property type="molecule type" value="Genomic_DNA"/>
</dbReference>
<protein>
    <submittedName>
        <fullName evidence="2">Uncharacterized protein</fullName>
    </submittedName>
</protein>
<proteinExistence type="predicted"/>
<name>A0AAN8TLR1_SOLBU</name>
<evidence type="ECO:0000313" key="3">
    <source>
        <dbReference type="Proteomes" id="UP001371456"/>
    </source>
</evidence>
<feature type="compositionally biased region" description="Basic and acidic residues" evidence="1">
    <location>
        <begin position="1"/>
        <end position="19"/>
    </location>
</feature>
<sequence length="116" mass="13277">MASADVEKTRSDMEREEACSAKPTKQGEGLRQYYMQHIHDLQLQVRIKTHNLNCLDAQRNELNSKVFEEPGSYVGEVVKVMGKSKVLVKKHNSNQPLKPFAFPQKQQLLETIPLRA</sequence>
<keyword evidence="3" id="KW-1185">Reference proteome</keyword>
<accession>A0AAN8TLR1</accession>